<dbReference type="CDD" id="cd00085">
    <property type="entry name" value="HNHc"/>
    <property type="match status" value="1"/>
</dbReference>
<gene>
    <name evidence="3" type="ORF">FNH13_06470</name>
</gene>
<dbReference type="InterPro" id="IPR003870">
    <property type="entry name" value="DUF222"/>
</dbReference>
<evidence type="ECO:0000313" key="3">
    <source>
        <dbReference type="EMBL" id="QDO88036.1"/>
    </source>
</evidence>
<feature type="compositionally biased region" description="Low complexity" evidence="1">
    <location>
        <begin position="10"/>
        <end position="22"/>
    </location>
</feature>
<organism evidence="3 4">
    <name type="scientific">Ornithinimicrobium ciconiae</name>
    <dbReference type="NCBI Taxonomy" id="2594265"/>
    <lineage>
        <taxon>Bacteria</taxon>
        <taxon>Bacillati</taxon>
        <taxon>Actinomycetota</taxon>
        <taxon>Actinomycetes</taxon>
        <taxon>Micrococcales</taxon>
        <taxon>Ornithinimicrobiaceae</taxon>
        <taxon>Ornithinimicrobium</taxon>
    </lineage>
</organism>
<keyword evidence="4" id="KW-1185">Reference proteome</keyword>
<dbReference type="RefSeq" id="WP_143782711.1">
    <property type="nucleotide sequence ID" value="NZ_CP041616.1"/>
</dbReference>
<name>A0A516G931_9MICO</name>
<dbReference type="AlphaFoldDB" id="A0A516G931"/>
<feature type="region of interest" description="Disordered" evidence="1">
    <location>
        <begin position="1"/>
        <end position="22"/>
    </location>
</feature>
<dbReference type="EMBL" id="CP041616">
    <property type="protein sequence ID" value="QDO88036.1"/>
    <property type="molecule type" value="Genomic_DNA"/>
</dbReference>
<feature type="domain" description="HNH nuclease" evidence="2">
    <location>
        <begin position="412"/>
        <end position="464"/>
    </location>
</feature>
<dbReference type="SMART" id="SM00507">
    <property type="entry name" value="HNHc"/>
    <property type="match status" value="1"/>
</dbReference>
<sequence>MDQRERHCSGAEGAPEASAPSAALTADGPMRYLPVIGTGPLPAAGTASSGPLVPDPAPGVPGSETASAVALLAAEAAATTSGHAVPEFLAGAAAMTQMLAGQFPMAVLPEQAIGETVGLAQAMVQAAQSLLVMATSEALTRGLPAATGHSVPDWVGTWAPQIDRSEALSTARLATAHSEPSLEALSHKVTDGTARVGLANQVVRFAQEMTPIADEQSLAAMVTLLTDNIESLTSAQMTLAIREAKLALKKPDDDDSDEEKLTNRRLLRRVGTVAGLAEWQLLLDEEAEGILQAALDPLTKPRPSADEFGHQQHDPRTASQRRADALVEILGRSAATDDSDLPTSGAAKIQVTTNLEALKGLVPGGGIDEHGHHLSPGAIRRLACDADLYPVVLGGPSEPLDVGRLKRLFTPGQRKAVYLRDRHCSFPGCTVPPAWCQIHHVLHWVFGGRTDLLNAAALCQRHHTIVHKYGFTATVTDTGVTWHLPSTFSSNGPLTSAGFS</sequence>
<feature type="compositionally biased region" description="Basic and acidic residues" evidence="1">
    <location>
        <begin position="303"/>
        <end position="321"/>
    </location>
</feature>
<evidence type="ECO:0000259" key="2">
    <source>
        <dbReference type="SMART" id="SM00507"/>
    </source>
</evidence>
<evidence type="ECO:0000313" key="4">
    <source>
        <dbReference type="Proteomes" id="UP000315395"/>
    </source>
</evidence>
<dbReference type="Pfam" id="PF02720">
    <property type="entry name" value="DUF222"/>
    <property type="match status" value="1"/>
</dbReference>
<accession>A0A516G931</accession>
<dbReference type="Proteomes" id="UP000315395">
    <property type="component" value="Chromosome"/>
</dbReference>
<dbReference type="OrthoDB" id="5177627at2"/>
<proteinExistence type="predicted"/>
<dbReference type="InterPro" id="IPR003615">
    <property type="entry name" value="HNH_nuc"/>
</dbReference>
<dbReference type="KEGG" id="orz:FNH13_06470"/>
<reference evidence="3 4" key="1">
    <citation type="submission" date="2019-07" db="EMBL/GenBank/DDBJ databases">
        <title>complete genome sequencing of Ornithinimicrobium sp. H23M54.</title>
        <authorList>
            <person name="Bae J.-W."/>
            <person name="Lee S.-Y."/>
        </authorList>
    </citation>
    <scope>NUCLEOTIDE SEQUENCE [LARGE SCALE GENOMIC DNA]</scope>
    <source>
        <strain evidence="3 4">H23M54</strain>
    </source>
</reference>
<evidence type="ECO:0000256" key="1">
    <source>
        <dbReference type="SAM" id="MobiDB-lite"/>
    </source>
</evidence>
<protein>
    <submittedName>
        <fullName evidence="3">DUF222 domain-containing protein</fullName>
    </submittedName>
</protein>
<feature type="region of interest" description="Disordered" evidence="1">
    <location>
        <begin position="298"/>
        <end position="321"/>
    </location>
</feature>